<dbReference type="InterPro" id="IPR005702">
    <property type="entry name" value="Wzc-like_C"/>
</dbReference>
<feature type="domain" description="AAA" evidence="9">
    <location>
        <begin position="49"/>
        <end position="165"/>
    </location>
</feature>
<dbReference type="EMBL" id="DWWT01000064">
    <property type="protein sequence ID" value="HJC06875.1"/>
    <property type="molecule type" value="Genomic_DNA"/>
</dbReference>
<dbReference type="EC" id="2.7.10.2" evidence="2"/>
<evidence type="ECO:0000256" key="8">
    <source>
        <dbReference type="ARBA" id="ARBA00051245"/>
    </source>
</evidence>
<keyword evidence="7" id="KW-0829">Tyrosine-protein kinase</keyword>
<dbReference type="PANTHER" id="PTHR32309">
    <property type="entry name" value="TYROSINE-PROTEIN KINASE"/>
    <property type="match status" value="1"/>
</dbReference>
<name>A0A9D2SHY5_9FIRM</name>
<keyword evidence="5 10" id="KW-0418">Kinase</keyword>
<accession>A0A9D2SHY5</accession>
<dbReference type="Proteomes" id="UP000823910">
    <property type="component" value="Unassembled WGS sequence"/>
</dbReference>
<dbReference type="NCBIfam" id="TIGR01007">
    <property type="entry name" value="eps_fam"/>
    <property type="match status" value="1"/>
</dbReference>
<evidence type="ECO:0000256" key="4">
    <source>
        <dbReference type="ARBA" id="ARBA00022741"/>
    </source>
</evidence>
<dbReference type="GO" id="GO:0004715">
    <property type="term" value="F:non-membrane spanning protein tyrosine kinase activity"/>
    <property type="evidence" value="ECO:0007669"/>
    <property type="project" value="UniProtKB-EC"/>
</dbReference>
<evidence type="ECO:0000256" key="1">
    <source>
        <dbReference type="ARBA" id="ARBA00007316"/>
    </source>
</evidence>
<dbReference type="GO" id="GO:0005524">
    <property type="term" value="F:ATP binding"/>
    <property type="evidence" value="ECO:0007669"/>
    <property type="project" value="UniProtKB-KW"/>
</dbReference>
<evidence type="ECO:0000256" key="3">
    <source>
        <dbReference type="ARBA" id="ARBA00022679"/>
    </source>
</evidence>
<evidence type="ECO:0000256" key="7">
    <source>
        <dbReference type="ARBA" id="ARBA00023137"/>
    </source>
</evidence>
<dbReference type="InterPro" id="IPR027417">
    <property type="entry name" value="P-loop_NTPase"/>
</dbReference>
<keyword evidence="3" id="KW-0808">Transferase</keyword>
<comment type="caution">
    <text evidence="10">The sequence shown here is derived from an EMBL/GenBank/DDBJ whole genome shotgun (WGS) entry which is preliminary data.</text>
</comment>
<dbReference type="GO" id="GO:0005886">
    <property type="term" value="C:plasma membrane"/>
    <property type="evidence" value="ECO:0007669"/>
    <property type="project" value="TreeGrafter"/>
</dbReference>
<dbReference type="CDD" id="cd05387">
    <property type="entry name" value="BY-kinase"/>
    <property type="match status" value="1"/>
</dbReference>
<dbReference type="AlphaFoldDB" id="A0A9D2SHY5"/>
<evidence type="ECO:0000259" key="9">
    <source>
        <dbReference type="Pfam" id="PF13614"/>
    </source>
</evidence>
<evidence type="ECO:0000313" key="10">
    <source>
        <dbReference type="EMBL" id="HJC06875.1"/>
    </source>
</evidence>
<evidence type="ECO:0000256" key="6">
    <source>
        <dbReference type="ARBA" id="ARBA00022840"/>
    </source>
</evidence>
<dbReference type="InterPro" id="IPR050445">
    <property type="entry name" value="Bact_polysacc_biosynth/exp"/>
</dbReference>
<comment type="catalytic activity">
    <reaction evidence="8">
        <text>L-tyrosyl-[protein] + ATP = O-phospho-L-tyrosyl-[protein] + ADP + H(+)</text>
        <dbReference type="Rhea" id="RHEA:10596"/>
        <dbReference type="Rhea" id="RHEA-COMP:10136"/>
        <dbReference type="Rhea" id="RHEA-COMP:20101"/>
        <dbReference type="ChEBI" id="CHEBI:15378"/>
        <dbReference type="ChEBI" id="CHEBI:30616"/>
        <dbReference type="ChEBI" id="CHEBI:46858"/>
        <dbReference type="ChEBI" id="CHEBI:61978"/>
        <dbReference type="ChEBI" id="CHEBI:456216"/>
        <dbReference type="EC" id="2.7.10.2"/>
    </reaction>
</comment>
<organism evidence="10 11">
    <name type="scientific">Candidatus Enterocloster excrementipullorum</name>
    <dbReference type="NCBI Taxonomy" id="2838559"/>
    <lineage>
        <taxon>Bacteria</taxon>
        <taxon>Bacillati</taxon>
        <taxon>Bacillota</taxon>
        <taxon>Clostridia</taxon>
        <taxon>Lachnospirales</taxon>
        <taxon>Lachnospiraceae</taxon>
        <taxon>Enterocloster</taxon>
    </lineage>
</organism>
<dbReference type="InterPro" id="IPR025669">
    <property type="entry name" value="AAA_dom"/>
</dbReference>
<comment type="similarity">
    <text evidence="1">Belongs to the CpsD/CapB family.</text>
</comment>
<keyword evidence="6" id="KW-0067">ATP-binding</keyword>
<gene>
    <name evidence="10" type="ORF">H9704_12105</name>
</gene>
<reference evidence="10" key="2">
    <citation type="submission" date="2021-04" db="EMBL/GenBank/DDBJ databases">
        <authorList>
            <person name="Gilroy R."/>
        </authorList>
    </citation>
    <scope>NUCLEOTIDE SEQUENCE</scope>
    <source>
        <strain evidence="10">CHK180-15479</strain>
    </source>
</reference>
<dbReference type="PANTHER" id="PTHR32309:SF13">
    <property type="entry name" value="FERRIC ENTEROBACTIN TRANSPORT PROTEIN FEPE"/>
    <property type="match status" value="1"/>
</dbReference>
<dbReference type="Gene3D" id="3.40.50.300">
    <property type="entry name" value="P-loop containing nucleotide triphosphate hydrolases"/>
    <property type="match status" value="1"/>
</dbReference>
<dbReference type="Pfam" id="PF13614">
    <property type="entry name" value="AAA_31"/>
    <property type="match status" value="1"/>
</dbReference>
<reference evidence="10" key="1">
    <citation type="journal article" date="2021" name="PeerJ">
        <title>Extensive microbial diversity within the chicken gut microbiome revealed by metagenomics and culture.</title>
        <authorList>
            <person name="Gilroy R."/>
            <person name="Ravi A."/>
            <person name="Getino M."/>
            <person name="Pursley I."/>
            <person name="Horton D.L."/>
            <person name="Alikhan N.F."/>
            <person name="Baker D."/>
            <person name="Gharbi K."/>
            <person name="Hall N."/>
            <person name="Watson M."/>
            <person name="Adriaenssens E.M."/>
            <person name="Foster-Nyarko E."/>
            <person name="Jarju S."/>
            <person name="Secka A."/>
            <person name="Antonio M."/>
            <person name="Oren A."/>
            <person name="Chaudhuri R.R."/>
            <person name="La Ragione R."/>
            <person name="Hildebrand F."/>
            <person name="Pallen M.J."/>
        </authorList>
    </citation>
    <scope>NUCLEOTIDE SEQUENCE</scope>
    <source>
        <strain evidence="10">CHK180-15479</strain>
    </source>
</reference>
<evidence type="ECO:0000313" key="11">
    <source>
        <dbReference type="Proteomes" id="UP000823910"/>
    </source>
</evidence>
<evidence type="ECO:0000256" key="2">
    <source>
        <dbReference type="ARBA" id="ARBA00011903"/>
    </source>
</evidence>
<protein>
    <recommendedName>
        <fullName evidence="2">non-specific protein-tyrosine kinase</fullName>
        <ecNumber evidence="2">2.7.10.2</ecNumber>
    </recommendedName>
</protein>
<sequence>MEQQKITLEKTQQDNYFYSEAIKTLRTNIQFCGSGIQVVMFTSSLPNEGKSETTLSLAESLGSIGKRTLLIDADMRKSVFAARYGIKGKINGLSQYLCGQKTREEVIYATNIENVDFILAGPYSPNPAELLEDPLFKELIEAARKDYDYVVIDTPPMGNLIDGAIIASQCDGAALVVEAGAISYRLAQKVKTQLERSGCRILGAVLSKVGGNENGRYYDTYYKKYYGKYYGKYY</sequence>
<dbReference type="SUPFAM" id="SSF52540">
    <property type="entry name" value="P-loop containing nucleoside triphosphate hydrolases"/>
    <property type="match status" value="1"/>
</dbReference>
<evidence type="ECO:0000256" key="5">
    <source>
        <dbReference type="ARBA" id="ARBA00022777"/>
    </source>
</evidence>
<proteinExistence type="inferred from homology"/>
<keyword evidence="4" id="KW-0547">Nucleotide-binding</keyword>